<evidence type="ECO:0000256" key="11">
    <source>
        <dbReference type="SAM" id="MobiDB-lite"/>
    </source>
</evidence>
<sequence>MDVLQDELAKLHGNANLSQSVQDVEKIIEQLERARESIVAGKSDSVFYIRNGGVCETLRGKEGVGIFGQFIHTDVFPDPSSASITLAKIQNPIKSGFEKVNDDLKKVHKGQSVYGRALDKNFPVKALPTEYDALASHPSLINRAIAMHLLREGQFSVASTFLDEAQDNPPHPIPTPGSPRPADSDSTDFTSLRSQELQVKFSNMYQILHELKAHNLHPAITWARGNSIELEKRGSNLEFELSKLQFVWLFQGPEVNGLPADSNNGLEGALKYARQHFGRFQGRFLRDIQQLATAMAYKSNLRSSPYYRTFDTETAWDDVSSSFTREFCSLLGLSAESPLYIAATAGAIALPTLLKLASIVKEKRTEWTTQNELPVEIALPKSMIFHAIFVCPVSKEQTTDSNPPMMMPCGHVVAKESLQRLSKGGRFKCPYCPGESHPKDARQIIL</sequence>
<gene>
    <name evidence="14" type="ORF">D0Z07_2031</name>
</gene>
<dbReference type="AlphaFoldDB" id="A0A9P7B057"/>
<proteinExistence type="inferred from homology"/>
<organism evidence="14 15">
    <name type="scientific">Hyphodiscus hymeniophilus</name>
    <dbReference type="NCBI Taxonomy" id="353542"/>
    <lineage>
        <taxon>Eukaryota</taxon>
        <taxon>Fungi</taxon>
        <taxon>Dikarya</taxon>
        <taxon>Ascomycota</taxon>
        <taxon>Pezizomycotina</taxon>
        <taxon>Leotiomycetes</taxon>
        <taxon>Helotiales</taxon>
        <taxon>Hyphodiscaceae</taxon>
        <taxon>Hyphodiscus</taxon>
    </lineage>
</organism>
<keyword evidence="3" id="KW-0963">Cytoplasm</keyword>
<dbReference type="InterPro" id="IPR027370">
    <property type="entry name" value="Znf-RING_euk"/>
</dbReference>
<dbReference type="GO" id="GO:0008270">
    <property type="term" value="F:zinc ion binding"/>
    <property type="evidence" value="ECO:0007669"/>
    <property type="project" value="UniProtKB-KW"/>
</dbReference>
<evidence type="ECO:0000256" key="2">
    <source>
        <dbReference type="ARBA" id="ARBA00004496"/>
    </source>
</evidence>
<dbReference type="PANTHER" id="PTHR12170">
    <property type="entry name" value="MACROPHAGE ERYTHROBLAST ATTACHER-RELATED"/>
    <property type="match status" value="1"/>
</dbReference>
<dbReference type="Gene3D" id="3.30.40.10">
    <property type="entry name" value="Zinc/RING finger domain, C3HC4 (zinc finger)"/>
    <property type="match status" value="1"/>
</dbReference>
<evidence type="ECO:0000256" key="1">
    <source>
        <dbReference type="ARBA" id="ARBA00002343"/>
    </source>
</evidence>
<dbReference type="PANTHER" id="PTHR12170:SF3">
    <property type="entry name" value="GH10162P"/>
    <property type="match status" value="1"/>
</dbReference>
<protein>
    <recommendedName>
        <fullName evidence="9">GID complex catalytic subunit 2</fullName>
    </recommendedName>
    <alternativeName>
        <fullName evidence="8">Glucose-induced degradation protein 2</fullName>
    </alternativeName>
</protein>
<evidence type="ECO:0000256" key="5">
    <source>
        <dbReference type="ARBA" id="ARBA00022771"/>
    </source>
</evidence>
<comment type="function">
    <text evidence="1">Involved in the proteasome-dependent degradation of fructose-1,6-bisphosphatase.</text>
</comment>
<dbReference type="CDD" id="cd16652">
    <property type="entry name" value="dRING_Rmd5p-like"/>
    <property type="match status" value="1"/>
</dbReference>
<dbReference type="SMART" id="SM00757">
    <property type="entry name" value="CRA"/>
    <property type="match status" value="1"/>
</dbReference>
<dbReference type="OrthoDB" id="1933281at2759"/>
<dbReference type="SUPFAM" id="SSF57850">
    <property type="entry name" value="RING/U-box"/>
    <property type="match status" value="1"/>
</dbReference>
<evidence type="ECO:0000313" key="14">
    <source>
        <dbReference type="EMBL" id="KAG0651734.1"/>
    </source>
</evidence>
<dbReference type="Pfam" id="PF10607">
    <property type="entry name" value="CTLH"/>
    <property type="match status" value="1"/>
</dbReference>
<dbReference type="InterPro" id="IPR013083">
    <property type="entry name" value="Znf_RING/FYVE/PHD"/>
</dbReference>
<evidence type="ECO:0000256" key="10">
    <source>
        <dbReference type="PROSITE-ProRule" id="PRU01215"/>
    </source>
</evidence>
<dbReference type="FunFam" id="3.30.40.10:FF:000143">
    <property type="entry name" value="Regulator of gluconeogenesis Rmd5"/>
    <property type="match status" value="1"/>
</dbReference>
<dbReference type="InterPro" id="IPR024964">
    <property type="entry name" value="CTLH/CRA"/>
</dbReference>
<name>A0A9P7B057_9HELO</name>
<dbReference type="GO" id="GO:0005737">
    <property type="term" value="C:cytoplasm"/>
    <property type="evidence" value="ECO:0007669"/>
    <property type="project" value="UniProtKB-SubCell"/>
</dbReference>
<evidence type="ECO:0000256" key="3">
    <source>
        <dbReference type="ARBA" id="ARBA00022490"/>
    </source>
</evidence>
<dbReference type="Proteomes" id="UP000785200">
    <property type="component" value="Unassembled WGS sequence"/>
</dbReference>
<dbReference type="InterPro" id="IPR045098">
    <property type="entry name" value="Fyv10_fam"/>
</dbReference>
<dbReference type="InterPro" id="IPR006595">
    <property type="entry name" value="CTLH_C"/>
</dbReference>
<keyword evidence="5 10" id="KW-0863">Zinc-finger</keyword>
<dbReference type="InterPro" id="IPR013144">
    <property type="entry name" value="CRA_dom"/>
</dbReference>
<dbReference type="PROSITE" id="PS51867">
    <property type="entry name" value="ZF_RING_GID"/>
    <property type="match status" value="1"/>
</dbReference>
<comment type="subcellular location">
    <subcellularLocation>
        <location evidence="2">Cytoplasm</location>
    </subcellularLocation>
</comment>
<dbReference type="GO" id="GO:0061630">
    <property type="term" value="F:ubiquitin protein ligase activity"/>
    <property type="evidence" value="ECO:0007669"/>
    <property type="project" value="InterPro"/>
</dbReference>
<evidence type="ECO:0000256" key="6">
    <source>
        <dbReference type="ARBA" id="ARBA00022833"/>
    </source>
</evidence>
<dbReference type="InterPro" id="IPR037683">
    <property type="entry name" value="Rmd5_dRing"/>
</dbReference>
<evidence type="ECO:0000259" key="12">
    <source>
        <dbReference type="PROSITE" id="PS50897"/>
    </source>
</evidence>
<evidence type="ECO:0000256" key="4">
    <source>
        <dbReference type="ARBA" id="ARBA00022723"/>
    </source>
</evidence>
<evidence type="ECO:0000256" key="8">
    <source>
        <dbReference type="ARBA" id="ARBA00075398"/>
    </source>
</evidence>
<feature type="domain" description="RING-Gid-type" evidence="13">
    <location>
        <begin position="391"/>
        <end position="432"/>
    </location>
</feature>
<dbReference type="PROSITE" id="PS50896">
    <property type="entry name" value="LISH"/>
    <property type="match status" value="1"/>
</dbReference>
<dbReference type="GO" id="GO:0034657">
    <property type="term" value="C:GID complex"/>
    <property type="evidence" value="ECO:0007669"/>
    <property type="project" value="TreeGrafter"/>
</dbReference>
<comment type="caution">
    <text evidence="14">The sequence shown here is derived from an EMBL/GenBank/DDBJ whole genome shotgun (WGS) entry which is preliminary data.</text>
</comment>
<dbReference type="GO" id="GO:0043161">
    <property type="term" value="P:proteasome-mediated ubiquitin-dependent protein catabolic process"/>
    <property type="evidence" value="ECO:0007669"/>
    <property type="project" value="InterPro"/>
</dbReference>
<dbReference type="SMART" id="SM00668">
    <property type="entry name" value="CTLH"/>
    <property type="match status" value="1"/>
</dbReference>
<keyword evidence="15" id="KW-1185">Reference proteome</keyword>
<accession>A0A9P7B057</accession>
<dbReference type="InterPro" id="IPR006594">
    <property type="entry name" value="LisH"/>
</dbReference>
<feature type="domain" description="CTLH" evidence="12">
    <location>
        <begin position="200"/>
        <end position="257"/>
    </location>
</feature>
<comment type="similarity">
    <text evidence="7">Belongs to the RMD5/GID2 family.</text>
</comment>
<reference evidence="14" key="1">
    <citation type="submission" date="2019-07" db="EMBL/GenBank/DDBJ databases">
        <title>Hyphodiscus hymeniophilus genome sequencing and assembly.</title>
        <authorList>
            <person name="Kramer G."/>
            <person name="Nodwell J."/>
        </authorList>
    </citation>
    <scope>NUCLEOTIDE SEQUENCE</scope>
    <source>
        <strain evidence="14">ATCC 34498</strain>
    </source>
</reference>
<evidence type="ECO:0000256" key="7">
    <source>
        <dbReference type="ARBA" id="ARBA00061136"/>
    </source>
</evidence>
<dbReference type="PROSITE" id="PS50897">
    <property type="entry name" value="CTLH"/>
    <property type="match status" value="1"/>
</dbReference>
<keyword evidence="4" id="KW-0479">Metal-binding</keyword>
<keyword evidence="6" id="KW-0862">Zinc</keyword>
<feature type="zinc finger region" description="RING-Gid-type" evidence="10">
    <location>
        <begin position="391"/>
        <end position="432"/>
    </location>
</feature>
<dbReference type="Pfam" id="PF13445">
    <property type="entry name" value="zf-RING_UBOX"/>
    <property type="match status" value="1"/>
</dbReference>
<dbReference type="InterPro" id="IPR044063">
    <property type="entry name" value="ZF_RING_GID"/>
</dbReference>
<feature type="region of interest" description="Disordered" evidence="11">
    <location>
        <begin position="164"/>
        <end position="189"/>
    </location>
</feature>
<evidence type="ECO:0000256" key="9">
    <source>
        <dbReference type="ARBA" id="ARBA00080744"/>
    </source>
</evidence>
<evidence type="ECO:0000313" key="15">
    <source>
        <dbReference type="Proteomes" id="UP000785200"/>
    </source>
</evidence>
<feature type="compositionally biased region" description="Pro residues" evidence="11">
    <location>
        <begin position="169"/>
        <end position="179"/>
    </location>
</feature>
<dbReference type="EMBL" id="VNKQ01000004">
    <property type="protein sequence ID" value="KAG0651734.1"/>
    <property type="molecule type" value="Genomic_DNA"/>
</dbReference>
<dbReference type="GO" id="GO:0005634">
    <property type="term" value="C:nucleus"/>
    <property type="evidence" value="ECO:0007669"/>
    <property type="project" value="TreeGrafter"/>
</dbReference>
<evidence type="ECO:0000259" key="13">
    <source>
        <dbReference type="PROSITE" id="PS51867"/>
    </source>
</evidence>